<dbReference type="AlphaFoldDB" id="A0A2V4C4J0"/>
<accession>A0A2V4C4J0</accession>
<gene>
    <name evidence="1" type="ORF">DMB68_02590</name>
</gene>
<organism evidence="1 2">
    <name type="scientific">Flavobacterium hydrophilum</name>
    <dbReference type="NCBI Taxonomy" id="2211445"/>
    <lineage>
        <taxon>Bacteria</taxon>
        <taxon>Pseudomonadati</taxon>
        <taxon>Bacteroidota</taxon>
        <taxon>Flavobacteriia</taxon>
        <taxon>Flavobacteriales</taxon>
        <taxon>Flavobacteriaceae</taxon>
        <taxon>Flavobacterium</taxon>
    </lineage>
</organism>
<protein>
    <submittedName>
        <fullName evidence="1">Uncharacterized protein</fullName>
    </submittedName>
</protein>
<dbReference type="EMBL" id="QJHL01000001">
    <property type="protein sequence ID" value="PXY46095.1"/>
    <property type="molecule type" value="Genomic_DNA"/>
</dbReference>
<dbReference type="RefSeq" id="WP_110345106.1">
    <property type="nucleotide sequence ID" value="NZ_QJHL01000001.1"/>
</dbReference>
<proteinExistence type="predicted"/>
<dbReference type="OrthoDB" id="884081at2"/>
<sequence>MRTKKAKSHSDQIEREVEKSISKFSEHLMSNSKWVKLINKFVQNTTMILKIEFKKVQNNQIGELYLNEDTTFGFDYWNNGFEGCNSLGGWLTFKEIEFIIFPKIVNPNKNTLQDLKEIEKLINSVGNFSLEINQDNLKLNCYKE</sequence>
<comment type="caution">
    <text evidence="1">The sequence shown here is derived from an EMBL/GenBank/DDBJ whole genome shotgun (WGS) entry which is preliminary data.</text>
</comment>
<dbReference type="Proteomes" id="UP000247681">
    <property type="component" value="Unassembled WGS sequence"/>
</dbReference>
<evidence type="ECO:0000313" key="1">
    <source>
        <dbReference type="EMBL" id="PXY46095.1"/>
    </source>
</evidence>
<keyword evidence="2" id="KW-1185">Reference proteome</keyword>
<evidence type="ECO:0000313" key="2">
    <source>
        <dbReference type="Proteomes" id="UP000247681"/>
    </source>
</evidence>
<name>A0A2V4C4J0_9FLAO</name>
<reference evidence="1 2" key="1">
    <citation type="submission" date="2018-05" db="EMBL/GenBank/DDBJ databases">
        <title>Flavobacterium sp. strain IMCC34758, incomplete genome.</title>
        <authorList>
            <person name="Joung Y."/>
        </authorList>
    </citation>
    <scope>NUCLEOTIDE SEQUENCE [LARGE SCALE GENOMIC DNA]</scope>
    <source>
        <strain evidence="1 2">IMCC34758</strain>
    </source>
</reference>